<name>A0ABR7QY49_9GAMM</name>
<keyword evidence="3" id="KW-1185">Reference proteome</keyword>
<evidence type="ECO:0000256" key="1">
    <source>
        <dbReference type="SAM" id="SignalP"/>
    </source>
</evidence>
<comment type="caution">
    <text evidence="2">The sequence shown here is derived from an EMBL/GenBank/DDBJ whole genome shotgun (WGS) entry which is preliminary data.</text>
</comment>
<evidence type="ECO:0000313" key="3">
    <source>
        <dbReference type="Proteomes" id="UP000651208"/>
    </source>
</evidence>
<dbReference type="Proteomes" id="UP000651208">
    <property type="component" value="Unassembled WGS sequence"/>
</dbReference>
<evidence type="ECO:0000313" key="2">
    <source>
        <dbReference type="EMBL" id="MBC9131132.1"/>
    </source>
</evidence>
<gene>
    <name evidence="2" type="ORF">FcAc13_07395</name>
</gene>
<keyword evidence="1" id="KW-0732">Signal</keyword>
<dbReference type="EMBL" id="JABURY010000016">
    <property type="protein sequence ID" value="MBC9131132.1"/>
    <property type="molecule type" value="Genomic_DNA"/>
</dbReference>
<dbReference type="RefSeq" id="WP_187755572.1">
    <property type="nucleotide sequence ID" value="NZ_JABURY010000016.1"/>
</dbReference>
<organism evidence="2 3">
    <name type="scientific">Frischella japonica</name>
    <dbReference type="NCBI Taxonomy" id="2741544"/>
    <lineage>
        <taxon>Bacteria</taxon>
        <taxon>Pseudomonadati</taxon>
        <taxon>Pseudomonadota</taxon>
        <taxon>Gammaproteobacteria</taxon>
        <taxon>Orbales</taxon>
        <taxon>Orbaceae</taxon>
        <taxon>Frischella</taxon>
    </lineage>
</organism>
<dbReference type="PROSITE" id="PS51257">
    <property type="entry name" value="PROKAR_LIPOPROTEIN"/>
    <property type="match status" value="1"/>
</dbReference>
<accession>A0ABR7QY49</accession>
<evidence type="ECO:0008006" key="4">
    <source>
        <dbReference type="Google" id="ProtNLM"/>
    </source>
</evidence>
<sequence>MRIIFLVCCILMLSACISSRQAEQAYKKGNYLKSIDLIAAFVEEKGEAKLDANDLTRFRQIVGDVAAHYENALLSADRTNYGSRIQSYEALLKMKVRLSERFFSQQISFFNNKYSIIGLRKAIAEEYYSWGNAVTCQSSACYAMRAEKYQKGSEYYKYRDIETLHQQANNQYMQVAAQEFYELGKYYADSGSFQLAAEKFAAASKVYKPLGKYKDSDQLFVVYDKKYRTKEAKEHFQQAQAIIAKANSRYDYRKIAKLFQYAAEIYQPYGDYQNARALAKQYQQKGIIKVYVSSGYQSLASNSFFNDYYQFVYTPSQADVVINIEFRSHYQNTSPPLHITSMNENLIEKTIHVTNANGDIEKKDIYKTYYFNLETQTYSNELQINMNINVNGLYIYHDSQNFISRSMMNKYNYTGDVPAKYHNYTSGEYLTHEQLYQQGLKQAENYLANILTEIHRYTDQL</sequence>
<reference evidence="2 3" key="1">
    <citation type="submission" date="2020-06" db="EMBL/GenBank/DDBJ databases">
        <title>Frischella cerana isolated from Apis cerana gut homogenate.</title>
        <authorList>
            <person name="Wolter L.A."/>
            <person name="Suenami S."/>
            <person name="Miyazaki R."/>
        </authorList>
    </citation>
    <scope>NUCLEOTIDE SEQUENCE [LARGE SCALE GENOMIC DNA]</scope>
    <source>
        <strain evidence="2 3">Ac13</strain>
    </source>
</reference>
<feature type="signal peptide" evidence="1">
    <location>
        <begin position="1"/>
        <end position="22"/>
    </location>
</feature>
<feature type="chain" id="PRO_5045321251" description="Lipoprotein" evidence="1">
    <location>
        <begin position="23"/>
        <end position="461"/>
    </location>
</feature>
<proteinExistence type="predicted"/>
<protein>
    <recommendedName>
        <fullName evidence="4">Lipoprotein</fullName>
    </recommendedName>
</protein>